<comment type="caution">
    <text evidence="1">The sequence shown here is derived from an EMBL/GenBank/DDBJ whole genome shotgun (WGS) entry which is preliminary data.</text>
</comment>
<sequence>MSDTSYDVIIVGGGHNGLTAAAYLSRAGLSVLLLERQDELGGASVSTETFPGTGARLSRYSYLVSLLPQQIIDDLGLRITLARRRYSSYTPRPGTDTGLLVDNLDQPATAESFARIGAAGDLDGWNTLYERTHRLAAAMWPTVTGPLPTRSQVRERIGDDAIMSDFLERPLGEVIERTVQDDLVRGVVLTDGLISTFASAHQEDLQQNICFLYHVIGGGTGAWDVPVGGMGEVSGALEAAARAGGARIETGAEVIAVNDGLVTWRTGKRKESSARAHHVLWAAAPGVLDGLMNQAAAPAEGSQVKINLLLHRLPELLDTQVAPQAAFGGTFHINETYSQLESAYRTALSGSIPSPAPAEIYCHSITDPSILSPELYALGAHTLTVFSLQTPDRLLQGRNPDQARADLERGVLDSLSSVLAEPIEDAILRDQDGRLCIETKTTHDLEEVLRMPGGSIFHGPLSWPFAEDDEDLRTPAARWGVQSAHDGILLAGAGSRRGGGVSGLGGYHAAQAVLDMCSK</sequence>
<name>A0A563DWE8_9MICO</name>
<keyword evidence="2" id="KW-1185">Reference proteome</keyword>
<reference evidence="1 2" key="1">
    <citation type="submission" date="2019-05" db="EMBL/GenBank/DDBJ databases">
        <authorList>
            <person name="Lee S.D."/>
        </authorList>
    </citation>
    <scope>NUCLEOTIDE SEQUENCE [LARGE SCALE GENOMIC DNA]</scope>
    <source>
        <strain evidence="1 2">C5-26</strain>
    </source>
</reference>
<dbReference type="EMBL" id="VCQV01000032">
    <property type="protein sequence ID" value="TWP34034.1"/>
    <property type="molecule type" value="Genomic_DNA"/>
</dbReference>
<reference evidence="1 2" key="2">
    <citation type="submission" date="2019-08" db="EMBL/GenBank/DDBJ databases">
        <title>Jejuicoccus antrihumi gen. nov., sp. nov., a new member of the family Dermacoccaceae isolated from a cave.</title>
        <authorList>
            <person name="Schumann P."/>
            <person name="Kim I.S."/>
        </authorList>
    </citation>
    <scope>NUCLEOTIDE SEQUENCE [LARGE SCALE GENOMIC DNA]</scope>
    <source>
        <strain evidence="1 2">C5-26</strain>
    </source>
</reference>
<dbReference type="Gene3D" id="3.50.50.60">
    <property type="entry name" value="FAD/NAD(P)-binding domain"/>
    <property type="match status" value="2"/>
</dbReference>
<proteinExistence type="predicted"/>
<dbReference type="AlphaFoldDB" id="A0A563DWE8"/>
<evidence type="ECO:0000313" key="2">
    <source>
        <dbReference type="Proteomes" id="UP000320244"/>
    </source>
</evidence>
<dbReference type="PANTHER" id="PTHR10668:SF103">
    <property type="entry name" value="PYRIDINE NUCLEOTIDE-DISULFIDE OXIDOREDUCTASE DOMAIN-CONTAINING PROTEIN 2"/>
    <property type="match status" value="1"/>
</dbReference>
<dbReference type="GO" id="GO:0005829">
    <property type="term" value="C:cytosol"/>
    <property type="evidence" value="ECO:0007669"/>
    <property type="project" value="TreeGrafter"/>
</dbReference>
<evidence type="ECO:0000313" key="1">
    <source>
        <dbReference type="EMBL" id="TWP34034.1"/>
    </source>
</evidence>
<dbReference type="OrthoDB" id="9774675at2"/>
<dbReference type="SUPFAM" id="SSF51905">
    <property type="entry name" value="FAD/NAD(P)-binding domain"/>
    <property type="match status" value="1"/>
</dbReference>
<dbReference type="RefSeq" id="WP_146319370.1">
    <property type="nucleotide sequence ID" value="NZ_VCQV01000032.1"/>
</dbReference>
<dbReference type="InterPro" id="IPR036188">
    <property type="entry name" value="FAD/NAD-bd_sf"/>
</dbReference>
<dbReference type="PANTHER" id="PTHR10668">
    <property type="entry name" value="PHYTOENE DEHYDROGENASE"/>
    <property type="match status" value="1"/>
</dbReference>
<protein>
    <submittedName>
        <fullName evidence="1">NAD(P)/FAD-dependent oxidoreductase</fullName>
    </submittedName>
</protein>
<gene>
    <name evidence="1" type="ORF">FGL98_18875</name>
</gene>
<accession>A0A563DWE8</accession>
<organism evidence="1 2">
    <name type="scientific">Leekyejoonella antrihumi</name>
    <dbReference type="NCBI Taxonomy" id="1660198"/>
    <lineage>
        <taxon>Bacteria</taxon>
        <taxon>Bacillati</taxon>
        <taxon>Actinomycetota</taxon>
        <taxon>Actinomycetes</taxon>
        <taxon>Micrococcales</taxon>
        <taxon>Dermacoccaceae</taxon>
        <taxon>Leekyejoonella</taxon>
    </lineage>
</organism>
<dbReference type="Pfam" id="PF13450">
    <property type="entry name" value="NAD_binding_8"/>
    <property type="match status" value="1"/>
</dbReference>
<dbReference type="Proteomes" id="UP000320244">
    <property type="component" value="Unassembled WGS sequence"/>
</dbReference>